<evidence type="ECO:0000313" key="2">
    <source>
        <dbReference type="Proteomes" id="UP000016924"/>
    </source>
</evidence>
<keyword evidence="2" id="KW-1185">Reference proteome</keyword>
<dbReference type="GeneID" id="19900802"/>
<proteinExistence type="predicted"/>
<organism evidence="1 2">
    <name type="scientific">Coniosporium apollinis (strain CBS 100218)</name>
    <name type="common">Rock-inhabiting black yeast</name>
    <dbReference type="NCBI Taxonomy" id="1168221"/>
    <lineage>
        <taxon>Eukaryota</taxon>
        <taxon>Fungi</taxon>
        <taxon>Dikarya</taxon>
        <taxon>Ascomycota</taxon>
        <taxon>Pezizomycotina</taxon>
        <taxon>Dothideomycetes</taxon>
        <taxon>Dothideomycetes incertae sedis</taxon>
        <taxon>Coniosporium</taxon>
    </lineage>
</organism>
<dbReference type="STRING" id="1168221.R7YQR1"/>
<protein>
    <submittedName>
        <fullName evidence="1">Uncharacterized protein</fullName>
    </submittedName>
</protein>
<dbReference type="RefSeq" id="XP_007779577.1">
    <property type="nucleotide sequence ID" value="XM_007781387.1"/>
</dbReference>
<dbReference type="eggNOG" id="ENOG502S712">
    <property type="taxonomic scope" value="Eukaryota"/>
</dbReference>
<sequence>MDDRSLGLKLRIKDPHGLYCTSKSGPDSASRAICWDNKDYTVTRSGTNSQGNHYCNRDYGPGAADSYHYSNRDGSYFYQNPDGSTYYNNGKGYAKFEKPDGGR</sequence>
<dbReference type="OrthoDB" id="5415522at2759"/>
<dbReference type="AlphaFoldDB" id="R7YQR1"/>
<accession>R7YQR1</accession>
<name>R7YQR1_CONA1</name>
<gene>
    <name evidence="1" type="ORF">W97_03491</name>
</gene>
<reference evidence="2" key="1">
    <citation type="submission" date="2012-06" db="EMBL/GenBank/DDBJ databases">
        <title>The genome sequence of Coniosporium apollinis CBS 100218.</title>
        <authorList>
            <consortium name="The Broad Institute Genome Sequencing Platform"/>
            <person name="Cuomo C."/>
            <person name="Gorbushina A."/>
            <person name="Noack S."/>
            <person name="Walker B."/>
            <person name="Young S.K."/>
            <person name="Zeng Q."/>
            <person name="Gargeya S."/>
            <person name="Fitzgerald M."/>
            <person name="Haas B."/>
            <person name="Abouelleil A."/>
            <person name="Alvarado L."/>
            <person name="Arachchi H.M."/>
            <person name="Berlin A.M."/>
            <person name="Chapman S.B."/>
            <person name="Goldberg J."/>
            <person name="Griggs A."/>
            <person name="Gujja S."/>
            <person name="Hansen M."/>
            <person name="Howarth C."/>
            <person name="Imamovic A."/>
            <person name="Larimer J."/>
            <person name="McCowan C."/>
            <person name="Montmayeur A."/>
            <person name="Murphy C."/>
            <person name="Neiman D."/>
            <person name="Pearson M."/>
            <person name="Priest M."/>
            <person name="Roberts A."/>
            <person name="Saif S."/>
            <person name="Shea T."/>
            <person name="Sisk P."/>
            <person name="Sykes S."/>
            <person name="Wortman J."/>
            <person name="Nusbaum C."/>
            <person name="Birren B."/>
        </authorList>
    </citation>
    <scope>NUCLEOTIDE SEQUENCE [LARGE SCALE GENOMIC DNA]</scope>
    <source>
        <strain evidence="2">CBS 100218</strain>
    </source>
</reference>
<evidence type="ECO:0000313" key="1">
    <source>
        <dbReference type="EMBL" id="EON64260.1"/>
    </source>
</evidence>
<dbReference type="EMBL" id="JH767567">
    <property type="protein sequence ID" value="EON64260.1"/>
    <property type="molecule type" value="Genomic_DNA"/>
</dbReference>
<dbReference type="Proteomes" id="UP000016924">
    <property type="component" value="Unassembled WGS sequence"/>
</dbReference>
<dbReference type="HOGENOM" id="CLU_162857_0_0_1"/>